<evidence type="ECO:0000256" key="12">
    <source>
        <dbReference type="ARBA" id="ARBA00023141"/>
    </source>
</evidence>
<comment type="pathway">
    <text evidence="4 16">Metabolic intermediate biosynthesis; chorismate biosynthesis; chorismate from D-erythrose 4-phosphate and phosphoenolpyruvate: step 5/7.</text>
</comment>
<feature type="binding site" evidence="17">
    <location>
        <position position="310"/>
    </location>
    <ligand>
        <name>NAD(+)</name>
        <dbReference type="ChEBI" id="CHEBI:57540"/>
    </ligand>
</feature>
<keyword evidence="9 16" id="KW-0418">Kinase</keyword>
<dbReference type="Gene3D" id="1.20.1090.10">
    <property type="entry name" value="Dehydroquinate synthase-like - alpha domain"/>
    <property type="match status" value="1"/>
</dbReference>
<comment type="subcellular location">
    <subcellularLocation>
        <location evidence="17">Cytoplasm</location>
    </subcellularLocation>
</comment>
<evidence type="ECO:0000313" key="21">
    <source>
        <dbReference type="Proteomes" id="UP000617426"/>
    </source>
</evidence>
<feature type="binding site" evidence="16">
    <location>
        <position position="82"/>
    </location>
    <ligand>
        <name>substrate</name>
    </ligand>
</feature>
<comment type="function">
    <text evidence="17">Catalyzes the conversion of 3-deoxy-D-arabino-heptulosonate 7-phosphate (DAHP) to dehydroquinate (DHQ).</text>
</comment>
<dbReference type="NCBIfam" id="TIGR01357">
    <property type="entry name" value="aroB"/>
    <property type="match status" value="1"/>
</dbReference>
<accession>A0A923IX11</accession>
<dbReference type="GO" id="GO:0004765">
    <property type="term" value="F:shikimate kinase activity"/>
    <property type="evidence" value="ECO:0007669"/>
    <property type="project" value="UniProtKB-UniRule"/>
</dbReference>
<evidence type="ECO:0000256" key="16">
    <source>
        <dbReference type="HAMAP-Rule" id="MF_00109"/>
    </source>
</evidence>
<dbReference type="Pfam" id="PF01761">
    <property type="entry name" value="DHQ_synthase"/>
    <property type="match status" value="1"/>
</dbReference>
<keyword evidence="17" id="KW-0170">Cobalt</keyword>
<evidence type="ECO:0000256" key="4">
    <source>
        <dbReference type="ARBA" id="ARBA00004842"/>
    </source>
</evidence>
<evidence type="ECO:0000256" key="6">
    <source>
        <dbReference type="ARBA" id="ARBA00022605"/>
    </source>
</evidence>
<dbReference type="AlphaFoldDB" id="A0A923IX11"/>
<evidence type="ECO:0000256" key="9">
    <source>
        <dbReference type="ARBA" id="ARBA00022777"/>
    </source>
</evidence>
<comment type="similarity">
    <text evidence="17">Belongs to the sugar phosphate cyclases superfamily. Dehydroquinate synthase family.</text>
</comment>
<feature type="binding site" evidence="17">
    <location>
        <begin position="297"/>
        <end position="298"/>
    </location>
    <ligand>
        <name>NAD(+)</name>
        <dbReference type="ChEBI" id="CHEBI:57540"/>
    </ligand>
</feature>
<evidence type="ECO:0000256" key="1">
    <source>
        <dbReference type="ARBA" id="ARBA00001393"/>
    </source>
</evidence>
<dbReference type="CDD" id="cd00464">
    <property type="entry name" value="SK"/>
    <property type="match status" value="1"/>
</dbReference>
<evidence type="ECO:0000256" key="13">
    <source>
        <dbReference type="ARBA" id="ARBA00023239"/>
    </source>
</evidence>
<feature type="binding site" evidence="16">
    <location>
        <begin position="15"/>
        <end position="20"/>
    </location>
    <ligand>
        <name>ATP</name>
        <dbReference type="ChEBI" id="CHEBI:30616"/>
    </ligand>
</feature>
<dbReference type="EC" id="4.2.3.4" evidence="17"/>
<dbReference type="EC" id="2.7.1.71" evidence="16"/>
<dbReference type="GO" id="GO:0009073">
    <property type="term" value="P:aromatic amino acid family biosynthetic process"/>
    <property type="evidence" value="ECO:0007669"/>
    <property type="project" value="UniProtKB-KW"/>
</dbReference>
<keyword evidence="14" id="KW-0511">Multifunctional enzyme</keyword>
<reference evidence="20" key="1">
    <citation type="submission" date="2020-08" db="EMBL/GenBank/DDBJ databases">
        <title>Sequencing the genomes of 1000 actinobacteria strains.</title>
        <authorList>
            <person name="Klenk H.-P."/>
        </authorList>
    </citation>
    <scope>NUCLEOTIDE SEQUENCE</scope>
    <source>
        <strain evidence="20">DSM 10695</strain>
    </source>
</reference>
<organism evidence="20 21">
    <name type="scientific">Schaalia hyovaginalis</name>
    <dbReference type="NCBI Taxonomy" id="29316"/>
    <lineage>
        <taxon>Bacteria</taxon>
        <taxon>Bacillati</taxon>
        <taxon>Actinomycetota</taxon>
        <taxon>Actinomycetes</taxon>
        <taxon>Actinomycetales</taxon>
        <taxon>Actinomycetaceae</taxon>
        <taxon>Schaalia</taxon>
    </lineage>
</organism>
<dbReference type="InterPro" id="IPR027417">
    <property type="entry name" value="P-loop_NTPase"/>
</dbReference>
<comment type="caution">
    <text evidence="20">The sequence shown here is derived from an EMBL/GenBank/DDBJ whole genome shotgun (WGS) entry which is preliminary data.</text>
</comment>
<dbReference type="HAMAP" id="MF_00110">
    <property type="entry name" value="DHQ_synthase"/>
    <property type="match status" value="1"/>
</dbReference>
<feature type="binding site" evidence="17">
    <location>
        <position position="416"/>
    </location>
    <ligand>
        <name>Zn(2+)</name>
        <dbReference type="ChEBI" id="CHEBI:29105"/>
    </ligand>
</feature>
<comment type="cofactor">
    <cofactor evidence="2 17">
        <name>NAD(+)</name>
        <dbReference type="ChEBI" id="CHEBI:57540"/>
    </cofactor>
</comment>
<feature type="binding site" evidence="17">
    <location>
        <position position="319"/>
    </location>
    <ligand>
        <name>NAD(+)</name>
        <dbReference type="ChEBI" id="CHEBI:57540"/>
    </ligand>
</feature>
<dbReference type="CDD" id="cd08195">
    <property type="entry name" value="DHQS"/>
    <property type="match status" value="1"/>
</dbReference>
<keyword evidence="8 17" id="KW-0547">Nucleotide-binding</keyword>
<dbReference type="SUPFAM" id="SSF56796">
    <property type="entry name" value="Dehydroquinate synthase-like"/>
    <property type="match status" value="1"/>
</dbReference>
<evidence type="ECO:0000256" key="3">
    <source>
        <dbReference type="ARBA" id="ARBA00004661"/>
    </source>
</evidence>
<dbReference type="RefSeq" id="WP_184452503.1">
    <property type="nucleotide sequence ID" value="NZ_JACHMK010000001.1"/>
</dbReference>
<dbReference type="PANTHER" id="PTHR43622:SF7">
    <property type="entry name" value="3-DEHYDROQUINATE SYNTHASE, CHLOROPLASTIC"/>
    <property type="match status" value="1"/>
</dbReference>
<keyword evidence="10 16" id="KW-0067">ATP-binding</keyword>
<feature type="binding site" evidence="16">
    <location>
        <position position="137"/>
    </location>
    <ligand>
        <name>substrate</name>
    </ligand>
</feature>
<dbReference type="EMBL" id="JACHMK010000001">
    <property type="protein sequence ID" value="MBB6334627.1"/>
    <property type="molecule type" value="Genomic_DNA"/>
</dbReference>
<keyword evidence="6 17" id="KW-0028">Amino-acid biosynthesis</keyword>
<dbReference type="PANTHER" id="PTHR43622">
    <property type="entry name" value="3-DEHYDROQUINATE SYNTHASE"/>
    <property type="match status" value="1"/>
</dbReference>
<comment type="cofactor">
    <cofactor evidence="17">
        <name>Co(2+)</name>
        <dbReference type="ChEBI" id="CHEBI:48828"/>
    </cofactor>
    <cofactor evidence="17">
        <name>Zn(2+)</name>
        <dbReference type="ChEBI" id="CHEBI:29105"/>
    </cofactor>
    <text evidence="17">Binds 1 divalent metal cation per subunit. Can use either Co(2+) or Zn(2+).</text>
</comment>
<dbReference type="InterPro" id="IPR016037">
    <property type="entry name" value="DHQ_synth_AroB"/>
</dbReference>
<feature type="domain" description="3-dehydroquinate synthase C-terminal" evidence="19">
    <location>
        <begin position="349"/>
        <end position="492"/>
    </location>
</feature>
<protein>
    <recommendedName>
        <fullName evidence="16 17">Multifunctional fusion protein</fullName>
    </recommendedName>
    <domain>
        <recommendedName>
            <fullName evidence="16">Shikimate kinase</fullName>
            <shortName evidence="16">SK</shortName>
            <ecNumber evidence="16">2.7.1.71</ecNumber>
        </recommendedName>
    </domain>
    <domain>
        <recommendedName>
            <fullName evidence="17">3-dehydroquinate synthase</fullName>
            <shortName evidence="17">DHQS</shortName>
            <ecNumber evidence="17">4.2.3.4</ecNumber>
        </recommendedName>
    </domain>
</protein>
<evidence type="ECO:0000259" key="18">
    <source>
        <dbReference type="Pfam" id="PF01761"/>
    </source>
</evidence>
<gene>
    <name evidence="17" type="primary">aroB</name>
    <name evidence="16" type="synonym">aroK</name>
    <name evidence="20" type="ORF">HD592_001192</name>
</gene>
<evidence type="ECO:0000256" key="5">
    <source>
        <dbReference type="ARBA" id="ARBA00022490"/>
    </source>
</evidence>
<feature type="domain" description="3-dehydroquinate synthase N-terminal" evidence="18">
    <location>
        <begin position="238"/>
        <end position="347"/>
    </location>
</feature>
<feature type="binding site" evidence="17">
    <location>
        <position position="352"/>
    </location>
    <ligand>
        <name>Zn(2+)</name>
        <dbReference type="ChEBI" id="CHEBI:29105"/>
    </ligand>
</feature>
<keyword evidence="12 17" id="KW-0057">Aromatic amino acid biosynthesis</keyword>
<evidence type="ECO:0000256" key="17">
    <source>
        <dbReference type="HAMAP-Rule" id="MF_00110"/>
    </source>
</evidence>
<keyword evidence="17" id="KW-0862">Zinc</keyword>
<dbReference type="GO" id="GO:0005524">
    <property type="term" value="F:ATP binding"/>
    <property type="evidence" value="ECO:0007669"/>
    <property type="project" value="UniProtKB-UniRule"/>
</dbReference>
<evidence type="ECO:0000256" key="14">
    <source>
        <dbReference type="ARBA" id="ARBA00023268"/>
    </source>
</evidence>
<dbReference type="PROSITE" id="PS01128">
    <property type="entry name" value="SHIKIMATE_KINASE"/>
    <property type="match status" value="1"/>
</dbReference>
<keyword evidence="5 17" id="KW-0963">Cytoplasm</keyword>
<dbReference type="InterPro" id="IPR050071">
    <property type="entry name" value="Dehydroquinate_synthase"/>
</dbReference>
<comment type="subunit">
    <text evidence="16">Monomer.</text>
</comment>
<feature type="binding site" evidence="16">
    <location>
        <position position="119"/>
    </location>
    <ligand>
        <name>ATP</name>
        <dbReference type="ChEBI" id="CHEBI:30616"/>
    </ligand>
</feature>
<dbReference type="Gene3D" id="3.40.50.1970">
    <property type="match status" value="1"/>
</dbReference>
<feature type="binding site" evidence="17">
    <location>
        <position position="432"/>
    </location>
    <ligand>
        <name>Zn(2+)</name>
        <dbReference type="ChEBI" id="CHEBI:29105"/>
    </ligand>
</feature>
<comment type="catalytic activity">
    <reaction evidence="15 16">
        <text>shikimate + ATP = 3-phosphoshikimate + ADP + H(+)</text>
        <dbReference type="Rhea" id="RHEA:13121"/>
        <dbReference type="ChEBI" id="CHEBI:15378"/>
        <dbReference type="ChEBI" id="CHEBI:30616"/>
        <dbReference type="ChEBI" id="CHEBI:36208"/>
        <dbReference type="ChEBI" id="CHEBI:145989"/>
        <dbReference type="ChEBI" id="CHEBI:456216"/>
        <dbReference type="EC" id="2.7.1.71"/>
    </reaction>
</comment>
<dbReference type="GO" id="GO:0005737">
    <property type="term" value="C:cytoplasm"/>
    <property type="evidence" value="ECO:0007669"/>
    <property type="project" value="UniProtKB-SubCell"/>
</dbReference>
<keyword evidence="7 16" id="KW-0808">Transferase</keyword>
<comment type="cofactor">
    <cofactor evidence="16">
        <name>Mg(2+)</name>
        <dbReference type="ChEBI" id="CHEBI:18420"/>
    </cofactor>
    <text evidence="16">Binds 1 Mg(2+) ion per subunit.</text>
</comment>
<comment type="caution">
    <text evidence="17">Lacks conserved residue(s) required for the propagation of feature annotation.</text>
</comment>
<evidence type="ECO:0000256" key="15">
    <source>
        <dbReference type="ARBA" id="ARBA00048567"/>
    </source>
</evidence>
<dbReference type="InterPro" id="IPR023000">
    <property type="entry name" value="Shikimate_kinase_CS"/>
</dbReference>
<keyword evidence="16" id="KW-0460">Magnesium</keyword>
<dbReference type="SUPFAM" id="SSF52540">
    <property type="entry name" value="P-loop containing nucleoside triphosphate hydrolases"/>
    <property type="match status" value="1"/>
</dbReference>
<dbReference type="Pfam" id="PF01202">
    <property type="entry name" value="SKI"/>
    <property type="match status" value="1"/>
</dbReference>
<dbReference type="GO" id="GO:0009423">
    <property type="term" value="P:chorismate biosynthetic process"/>
    <property type="evidence" value="ECO:0007669"/>
    <property type="project" value="UniProtKB-UniRule"/>
</dbReference>
<dbReference type="Proteomes" id="UP000617426">
    <property type="component" value="Unassembled WGS sequence"/>
</dbReference>
<feature type="binding site" evidence="16">
    <location>
        <position position="19"/>
    </location>
    <ligand>
        <name>Mg(2+)</name>
        <dbReference type="ChEBI" id="CHEBI:18420"/>
    </ligand>
</feature>
<keyword evidence="21" id="KW-1185">Reference proteome</keyword>
<keyword evidence="11 17" id="KW-0520">NAD</keyword>
<dbReference type="Gene3D" id="3.40.50.300">
    <property type="entry name" value="P-loop containing nucleotide triphosphate hydrolases"/>
    <property type="match status" value="1"/>
</dbReference>
<dbReference type="InterPro" id="IPR000623">
    <property type="entry name" value="Shikimate_kinase/TSH1"/>
</dbReference>
<dbReference type="Pfam" id="PF24621">
    <property type="entry name" value="DHQS_C"/>
    <property type="match status" value="1"/>
</dbReference>
<evidence type="ECO:0000256" key="10">
    <source>
        <dbReference type="ARBA" id="ARBA00022840"/>
    </source>
</evidence>
<sequence>MRGLELPIVLAGLPGSGKSKVGRILAKMLGVEHVDTDDLIVAEAGVPIARIFDEEGEEAFRLREARAVERALSLHAVVSLGGGAVTTPRVRALLADASVVTIDVEHDELLRRVTRESHRPLLREDPEGALRRLRSEREPYYREVEKLRVPSDSGPAVEVAERIFRMVEGVFTTVPVEGEAPYDVLIGRAIPSRFVREALRPEATRALIVHAPELDGPARALAEDLRAGGLSVHLASHPRGEAAKSLEVVEGLWGLAGELKLGRADAIIAMGGGATTDMAGFVAATWLRGIDFCSLPTTLLAMVDAAVGGKTGINSSAGKNLIGSFHPARRVLCDLEYLKTLPEAEFRAGLGEVVKCGFIADEAILEIIGRADEGALIDPASPEVAELIGRAIGVKAKVVSADLKESGLREILNYGHTFAHAIERCEDYSVRHGEAVAIGCVFAARLAQARGMLTPAEVERHIAAFTKAGLATTYSGAALSDLTDAMLSDKKVRAGALRFVLLEGIGNPRTVRIDPSELALPASRIGVKR</sequence>
<feature type="binding site" evidence="16">
    <location>
        <position position="37"/>
    </location>
    <ligand>
        <name>substrate</name>
    </ligand>
</feature>
<dbReference type="GO" id="GO:0003856">
    <property type="term" value="F:3-dehydroquinate synthase activity"/>
    <property type="evidence" value="ECO:0007669"/>
    <property type="project" value="UniProtKB-UniRule"/>
</dbReference>
<feature type="binding site" evidence="17">
    <location>
        <begin position="273"/>
        <end position="277"/>
    </location>
    <ligand>
        <name>NAD(+)</name>
        <dbReference type="ChEBI" id="CHEBI:57540"/>
    </ligand>
</feature>
<evidence type="ECO:0000256" key="8">
    <source>
        <dbReference type="ARBA" id="ARBA00022741"/>
    </source>
</evidence>
<dbReference type="GO" id="GO:0008652">
    <property type="term" value="P:amino acid biosynthetic process"/>
    <property type="evidence" value="ECO:0007669"/>
    <property type="project" value="UniProtKB-KW"/>
</dbReference>
<dbReference type="InterPro" id="IPR030960">
    <property type="entry name" value="DHQS/DOIS_N"/>
</dbReference>
<evidence type="ECO:0000256" key="11">
    <source>
        <dbReference type="ARBA" id="ARBA00023027"/>
    </source>
</evidence>
<evidence type="ECO:0000313" key="20">
    <source>
        <dbReference type="EMBL" id="MBB6334627.1"/>
    </source>
</evidence>
<dbReference type="InterPro" id="IPR031322">
    <property type="entry name" value="Shikimate/glucono_kinase"/>
</dbReference>
<dbReference type="GO" id="GO:0000287">
    <property type="term" value="F:magnesium ion binding"/>
    <property type="evidence" value="ECO:0007669"/>
    <property type="project" value="UniProtKB-UniRule"/>
</dbReference>
<dbReference type="HAMAP" id="MF_00109">
    <property type="entry name" value="Shikimate_kinase"/>
    <property type="match status" value="1"/>
</dbReference>
<evidence type="ECO:0000259" key="19">
    <source>
        <dbReference type="Pfam" id="PF24621"/>
    </source>
</evidence>
<comment type="catalytic activity">
    <reaction evidence="1 17">
        <text>7-phospho-2-dehydro-3-deoxy-D-arabino-heptonate = 3-dehydroquinate + phosphate</text>
        <dbReference type="Rhea" id="RHEA:21968"/>
        <dbReference type="ChEBI" id="CHEBI:32364"/>
        <dbReference type="ChEBI" id="CHEBI:43474"/>
        <dbReference type="ChEBI" id="CHEBI:58394"/>
        <dbReference type="EC" id="4.2.3.4"/>
    </reaction>
</comment>
<comment type="similarity">
    <text evidence="16">Belongs to the shikimate kinase family.</text>
</comment>
<dbReference type="InterPro" id="IPR056179">
    <property type="entry name" value="DHQS_C"/>
</dbReference>
<keyword evidence="13 17" id="KW-0456">Lyase</keyword>
<evidence type="ECO:0000256" key="7">
    <source>
        <dbReference type="ARBA" id="ARBA00022679"/>
    </source>
</evidence>
<evidence type="ECO:0000256" key="2">
    <source>
        <dbReference type="ARBA" id="ARBA00001911"/>
    </source>
</evidence>
<dbReference type="PRINTS" id="PR01100">
    <property type="entry name" value="SHIKIMTKNASE"/>
</dbReference>
<feature type="binding site" evidence="16">
    <location>
        <position position="61"/>
    </location>
    <ligand>
        <name>substrate</name>
    </ligand>
</feature>
<keyword evidence="17" id="KW-0479">Metal-binding</keyword>
<comment type="pathway">
    <text evidence="3 17">Metabolic intermediate biosynthesis; chorismate biosynthesis; chorismate from D-erythrose 4-phosphate and phosphoenolpyruvate: step 2/7.</text>
</comment>
<name>A0A923IX11_9ACTO</name>
<proteinExistence type="inferred from homology"/>
<comment type="function">
    <text evidence="16">Catalyzes the specific phosphorylation of the 3-hydroxyl group of shikimic acid using ATP as a cosubstrate.</text>
</comment>